<dbReference type="Proteomes" id="UP000504606">
    <property type="component" value="Unplaced"/>
</dbReference>
<dbReference type="FunFam" id="1.20.58.420:FF:000001">
    <property type="entry name" value="Atlastin-1 isoform 1"/>
    <property type="match status" value="1"/>
</dbReference>
<comment type="similarity">
    <text evidence="11">Belongs to the TRAFAC class dynamin-like GTPase superfamily. GB1/RHD3 GTPase family.</text>
</comment>
<keyword evidence="14" id="KW-1185">Reference proteome</keyword>
<accession>A0A6J1SW85</accession>
<keyword evidence="5" id="KW-0256">Endoplasmic reticulum</keyword>
<dbReference type="GO" id="GO:0003924">
    <property type="term" value="F:GTPase activity"/>
    <property type="evidence" value="ECO:0007669"/>
    <property type="project" value="InterPro"/>
</dbReference>
<reference evidence="15" key="1">
    <citation type="submission" date="2025-08" db="UniProtKB">
        <authorList>
            <consortium name="RefSeq"/>
        </authorList>
    </citation>
    <scope>IDENTIFICATION</scope>
    <source>
        <tissue evidence="15">Whole organism</tissue>
    </source>
</reference>
<keyword evidence="3" id="KW-0547">Nucleotide-binding</keyword>
<comment type="catalytic activity">
    <reaction evidence="10">
        <text>GTP + H2O = GDP + phosphate + H(+)</text>
        <dbReference type="Rhea" id="RHEA:19669"/>
        <dbReference type="ChEBI" id="CHEBI:15377"/>
        <dbReference type="ChEBI" id="CHEBI:15378"/>
        <dbReference type="ChEBI" id="CHEBI:37565"/>
        <dbReference type="ChEBI" id="CHEBI:43474"/>
        <dbReference type="ChEBI" id="CHEBI:58189"/>
    </reaction>
    <physiologicalReaction direction="left-to-right" evidence="10">
        <dbReference type="Rhea" id="RHEA:19670"/>
    </physiologicalReaction>
</comment>
<dbReference type="AlphaFoldDB" id="A0A6J1SW85"/>
<dbReference type="FunFam" id="3.40.50.300:FF:004169">
    <property type="entry name" value="Atlastin 3"/>
    <property type="match status" value="1"/>
</dbReference>
<sequence>MVASGYKHGSQEEEIHARWTEDKPLTIMAGHPVPIVLVSKDHKFELDEEALEKILMQDHVKDHHVVIVSVAGAFRKGKSFLLDFFLRYMKAQPSPDWIGTDDAPLDGFSWRGGSERDTTGILLWSEVFLTDLPNGEKVAVLLMDTQGAFDSESTVRECATVFALSTMLSSVQIYNLSQNIQEDDLQHLQLFTEYGRLALADCGQKPFQKLQFLVRDWSFPYEADYGPDGGKTILERRLEVSDRQHPELQSLRRHIKSCFTDISCFLMPHPGLNVATNPRFNGRLGEIENEFKKYLQVLVPGLLAPPNLVVKEISGQKVKAKELLQYFKSYIEIYEGDELPEPKSMLVATAEANNLSAVAEAKEMYSQLMESVCGGSKPYLNTAHLDAEHQRVKDKSLEQFRSKRKMGGDEFSEKYREKLEQDLEDVYAQFKSHNESKNIFKAARTPAVYFAIVAAFYILSGVFGLFGIYSLANMCNLIMGIALVTLVTWFYVRYSGEMIEFGAQLDELANFLWENIMKPVYELFVESSLQRAAVLAAERAAVSAVSSSHVNGKVKYS</sequence>
<dbReference type="CDD" id="cd01851">
    <property type="entry name" value="GBP"/>
    <property type="match status" value="1"/>
</dbReference>
<dbReference type="GO" id="GO:0005525">
    <property type="term" value="F:GTP binding"/>
    <property type="evidence" value="ECO:0007669"/>
    <property type="project" value="UniProtKB-KW"/>
</dbReference>
<keyword evidence="7 12" id="KW-1133">Transmembrane helix</keyword>
<dbReference type="Gene3D" id="3.40.50.300">
    <property type="entry name" value="P-loop containing nucleotide triphosphate hydrolases"/>
    <property type="match status" value="1"/>
</dbReference>
<dbReference type="GeneID" id="113211114"/>
<evidence type="ECO:0000256" key="5">
    <source>
        <dbReference type="ARBA" id="ARBA00022824"/>
    </source>
</evidence>
<evidence type="ECO:0000256" key="12">
    <source>
        <dbReference type="SAM" id="Phobius"/>
    </source>
</evidence>
<dbReference type="InterPro" id="IPR036543">
    <property type="entry name" value="Guanylate-bd_C_sf"/>
</dbReference>
<keyword evidence="9 12" id="KW-0472">Membrane</keyword>
<dbReference type="Gene3D" id="1.20.58.420">
    <property type="entry name" value="AHSP"/>
    <property type="match status" value="1"/>
</dbReference>
<evidence type="ECO:0000256" key="7">
    <source>
        <dbReference type="ARBA" id="ARBA00022989"/>
    </source>
</evidence>
<dbReference type="SUPFAM" id="SSF48340">
    <property type="entry name" value="Interferon-induced guanylate-binding protein 1 (GBP1), C-terminal domain"/>
    <property type="match status" value="1"/>
</dbReference>
<organism evidence="14 15">
    <name type="scientific">Frankliniella occidentalis</name>
    <name type="common">Western flower thrips</name>
    <name type="synonym">Euthrips occidentalis</name>
    <dbReference type="NCBI Taxonomy" id="133901"/>
    <lineage>
        <taxon>Eukaryota</taxon>
        <taxon>Metazoa</taxon>
        <taxon>Ecdysozoa</taxon>
        <taxon>Arthropoda</taxon>
        <taxon>Hexapoda</taxon>
        <taxon>Insecta</taxon>
        <taxon>Pterygota</taxon>
        <taxon>Neoptera</taxon>
        <taxon>Paraneoptera</taxon>
        <taxon>Thysanoptera</taxon>
        <taxon>Terebrantia</taxon>
        <taxon>Thripoidea</taxon>
        <taxon>Thripidae</taxon>
        <taxon>Frankliniella</taxon>
    </lineage>
</organism>
<dbReference type="CTD" id="42934"/>
<dbReference type="PANTHER" id="PTHR10751">
    <property type="entry name" value="GUANYLATE BINDING PROTEIN"/>
    <property type="match status" value="1"/>
</dbReference>
<dbReference type="Pfam" id="PF02263">
    <property type="entry name" value="GBP"/>
    <property type="match status" value="1"/>
</dbReference>
<evidence type="ECO:0000256" key="4">
    <source>
        <dbReference type="ARBA" id="ARBA00022801"/>
    </source>
</evidence>
<evidence type="ECO:0000256" key="1">
    <source>
        <dbReference type="ARBA" id="ARBA00004477"/>
    </source>
</evidence>
<dbReference type="RefSeq" id="XP_026285178.1">
    <property type="nucleotide sequence ID" value="XM_026429393.2"/>
</dbReference>
<evidence type="ECO:0000256" key="3">
    <source>
        <dbReference type="ARBA" id="ARBA00022741"/>
    </source>
</evidence>
<evidence type="ECO:0000256" key="9">
    <source>
        <dbReference type="ARBA" id="ARBA00023136"/>
    </source>
</evidence>
<dbReference type="GO" id="GO:0005789">
    <property type="term" value="C:endoplasmic reticulum membrane"/>
    <property type="evidence" value="ECO:0007669"/>
    <property type="project" value="UniProtKB-SubCell"/>
</dbReference>
<dbReference type="InterPro" id="IPR030386">
    <property type="entry name" value="G_GB1_RHD3_dom"/>
</dbReference>
<dbReference type="SUPFAM" id="SSF52540">
    <property type="entry name" value="P-loop containing nucleoside triphosphate hydrolases"/>
    <property type="match status" value="1"/>
</dbReference>
<dbReference type="InterPro" id="IPR015894">
    <property type="entry name" value="Guanylate-bd_N"/>
</dbReference>
<keyword evidence="8" id="KW-0342">GTP-binding</keyword>
<evidence type="ECO:0000313" key="14">
    <source>
        <dbReference type="Proteomes" id="UP000504606"/>
    </source>
</evidence>
<evidence type="ECO:0000256" key="10">
    <source>
        <dbReference type="ARBA" id="ARBA00049117"/>
    </source>
</evidence>
<name>A0A6J1SW85_FRAOC</name>
<evidence type="ECO:0000256" key="2">
    <source>
        <dbReference type="ARBA" id="ARBA00022692"/>
    </source>
</evidence>
<feature type="domain" description="GB1/RHD3-type G" evidence="13">
    <location>
        <begin position="62"/>
        <end position="307"/>
    </location>
</feature>
<protein>
    <submittedName>
        <fullName evidence="15">Atlastin</fullName>
    </submittedName>
</protein>
<dbReference type="KEGG" id="foc:113211114"/>
<dbReference type="PROSITE" id="PS51715">
    <property type="entry name" value="G_GB1_RHD3"/>
    <property type="match status" value="1"/>
</dbReference>
<evidence type="ECO:0000256" key="8">
    <source>
        <dbReference type="ARBA" id="ARBA00023134"/>
    </source>
</evidence>
<feature type="transmembrane region" description="Helical" evidence="12">
    <location>
        <begin position="447"/>
        <end position="471"/>
    </location>
</feature>
<dbReference type="InterPro" id="IPR027417">
    <property type="entry name" value="P-loop_NTPase"/>
</dbReference>
<feature type="transmembrane region" description="Helical" evidence="12">
    <location>
        <begin position="477"/>
        <end position="494"/>
    </location>
</feature>
<proteinExistence type="inferred from homology"/>
<evidence type="ECO:0000256" key="11">
    <source>
        <dbReference type="PROSITE-ProRule" id="PRU01052"/>
    </source>
</evidence>
<evidence type="ECO:0000256" key="6">
    <source>
        <dbReference type="ARBA" id="ARBA00022842"/>
    </source>
</evidence>
<dbReference type="OrthoDB" id="7788754at2759"/>
<evidence type="ECO:0000259" key="13">
    <source>
        <dbReference type="PROSITE" id="PS51715"/>
    </source>
</evidence>
<keyword evidence="4" id="KW-0378">Hydrolase</keyword>
<keyword evidence="2 12" id="KW-0812">Transmembrane</keyword>
<keyword evidence="6" id="KW-0460">Magnesium</keyword>
<gene>
    <name evidence="15" type="primary">LOC113211114</name>
</gene>
<comment type="subcellular location">
    <subcellularLocation>
        <location evidence="1">Endoplasmic reticulum membrane</location>
        <topology evidence="1">Multi-pass membrane protein</topology>
    </subcellularLocation>
</comment>
<evidence type="ECO:0000313" key="15">
    <source>
        <dbReference type="RefSeq" id="XP_026285178.1"/>
    </source>
</evidence>